<evidence type="ECO:0000313" key="2">
    <source>
        <dbReference type="Proteomes" id="UP000001822"/>
    </source>
</evidence>
<dbReference type="AlphaFoldDB" id="A0A6N4SS04"/>
<evidence type="ECO:0000313" key="1">
    <source>
        <dbReference type="EMBL" id="ABG59107.1"/>
    </source>
</evidence>
<dbReference type="CDD" id="cd12105">
    <property type="entry name" value="HmuY"/>
    <property type="match status" value="1"/>
</dbReference>
<dbReference type="Proteomes" id="UP000001822">
    <property type="component" value="Chromosome"/>
</dbReference>
<dbReference type="EMBL" id="CP000383">
    <property type="protein sequence ID" value="ABG59107.1"/>
    <property type="molecule type" value="Genomic_DNA"/>
</dbReference>
<dbReference type="OrthoDB" id="5510929at2"/>
<proteinExistence type="predicted"/>
<keyword evidence="2" id="KW-1185">Reference proteome</keyword>
<accession>A0A6N4SS04</accession>
<name>A0A6N4SS04_CYTH3</name>
<sequence>MKRTRLACYLLVFMWTGMNTFFVLAIQTHTVKNLNASSAIAYYNLETNAATSADKAWTLSFNRTSIENNTGVTIQVLNQSYDQVLVAPKTGYLNVLEKGSGNSWYEYDMLSHSITPLPQKTIVVKLASGKYVKLEIQRYYKDGKGDSGYYTFRYEAIK</sequence>
<dbReference type="RefSeq" id="WP_011585224.1">
    <property type="nucleotide sequence ID" value="NC_008255.1"/>
</dbReference>
<dbReference type="InterPro" id="IPR025921">
    <property type="entry name" value="HmuY"/>
</dbReference>
<organism evidence="1 2">
    <name type="scientific">Cytophaga hutchinsonii (strain ATCC 33406 / DSM 1761 / CIP 103989 / NBRC 15051 / NCIMB 9469 / D465)</name>
    <dbReference type="NCBI Taxonomy" id="269798"/>
    <lineage>
        <taxon>Bacteria</taxon>
        <taxon>Pseudomonadati</taxon>
        <taxon>Bacteroidota</taxon>
        <taxon>Cytophagia</taxon>
        <taxon>Cytophagales</taxon>
        <taxon>Cytophagaceae</taxon>
        <taxon>Cytophaga</taxon>
    </lineage>
</organism>
<reference evidence="1 2" key="1">
    <citation type="journal article" date="2007" name="Appl. Environ. Microbiol.">
        <title>Genome sequence of the cellulolytic gliding bacterium Cytophaga hutchinsonii.</title>
        <authorList>
            <person name="Xie G."/>
            <person name="Bruce D.C."/>
            <person name="Challacombe J.F."/>
            <person name="Chertkov O."/>
            <person name="Detter J.C."/>
            <person name="Gilna P."/>
            <person name="Han C.S."/>
            <person name="Lucas S."/>
            <person name="Misra M."/>
            <person name="Myers G.L."/>
            <person name="Richardson P."/>
            <person name="Tapia R."/>
            <person name="Thayer N."/>
            <person name="Thompson L.S."/>
            <person name="Brettin T.S."/>
            <person name="Henrissat B."/>
            <person name="Wilson D.B."/>
            <person name="McBride M.J."/>
        </authorList>
    </citation>
    <scope>NUCLEOTIDE SEQUENCE [LARGE SCALE GENOMIC DNA]</scope>
    <source>
        <strain evidence="2">ATCC 33406 / DSM 1761 / CIP 103989 / NBRC 15051 / NCIMB 9469 / D465</strain>
    </source>
</reference>
<protein>
    <submittedName>
        <fullName evidence="1">Uncharacterized protein</fullName>
    </submittedName>
</protein>
<dbReference type="KEGG" id="chu:CHU_1840"/>
<gene>
    <name evidence="1" type="ordered locus">CHU_1840</name>
</gene>